<evidence type="ECO:0000256" key="1">
    <source>
        <dbReference type="SAM" id="SignalP"/>
    </source>
</evidence>
<dbReference type="EMBL" id="JAVXUO010001501">
    <property type="protein sequence ID" value="KAK2981608.1"/>
    <property type="molecule type" value="Genomic_DNA"/>
</dbReference>
<feature type="signal peptide" evidence="1">
    <location>
        <begin position="1"/>
        <end position="23"/>
    </location>
</feature>
<organism evidence="2 3">
    <name type="scientific">Escallonia rubra</name>
    <dbReference type="NCBI Taxonomy" id="112253"/>
    <lineage>
        <taxon>Eukaryota</taxon>
        <taxon>Viridiplantae</taxon>
        <taxon>Streptophyta</taxon>
        <taxon>Embryophyta</taxon>
        <taxon>Tracheophyta</taxon>
        <taxon>Spermatophyta</taxon>
        <taxon>Magnoliopsida</taxon>
        <taxon>eudicotyledons</taxon>
        <taxon>Gunneridae</taxon>
        <taxon>Pentapetalae</taxon>
        <taxon>asterids</taxon>
        <taxon>campanulids</taxon>
        <taxon>Escalloniales</taxon>
        <taxon>Escalloniaceae</taxon>
        <taxon>Escallonia</taxon>
    </lineage>
</organism>
<comment type="caution">
    <text evidence="2">The sequence shown here is derived from an EMBL/GenBank/DDBJ whole genome shotgun (WGS) entry which is preliminary data.</text>
</comment>
<dbReference type="PANTHER" id="PTHR46235:SF13">
    <property type="entry name" value="EDM2-LIKE PROTEIN1"/>
    <property type="match status" value="1"/>
</dbReference>
<keyword evidence="1" id="KW-0732">Signal</keyword>
<dbReference type="Proteomes" id="UP001187471">
    <property type="component" value="Unassembled WGS sequence"/>
</dbReference>
<dbReference type="InterPro" id="IPR013083">
    <property type="entry name" value="Znf_RING/FYVE/PHD"/>
</dbReference>
<reference evidence="2" key="1">
    <citation type="submission" date="2022-12" db="EMBL/GenBank/DDBJ databases">
        <title>Draft genome assemblies for two species of Escallonia (Escalloniales).</title>
        <authorList>
            <person name="Chanderbali A."/>
            <person name="Dervinis C."/>
            <person name="Anghel I."/>
            <person name="Soltis D."/>
            <person name="Soltis P."/>
            <person name="Zapata F."/>
        </authorList>
    </citation>
    <scope>NUCLEOTIDE SEQUENCE</scope>
    <source>
        <strain evidence="2">UCBG92.1500</strain>
        <tissue evidence="2">Leaf</tissue>
    </source>
</reference>
<accession>A0AA88R8Y7</accession>
<sequence>MLALFCYPFDVLLIVYYLQSVLCFVFQENRTTKGYDFFVDVYDINDGDDERDNSPDGLFDYICALCDNNGQLLCCEGMCIRSFHATVDAGAESFCESLGFTDAQVEAMPSFLCKNCQYQQHQCFACGMLGSSSESSGAEVLILFDFSANLVHRLCSQSAIYHYQEFALENNYEKNIQQRAWGGLLPNRILIYCTEHDIIPEIGTPARDYILFPDDDGKKKRKIPGLHLSKEKVMTGKRSKLLGNFGEKTTVKMQKNVGTCGDIRSGHSTIEKGKFIKDNSTYVPAKVHNSSIMDKAQFARNQPSVPLLRKEPYLLKSKQQHVPMVKTKNMLAAPNVIKKASSTRPSVDAEMENR</sequence>
<feature type="chain" id="PRO_5041653129" evidence="1">
    <location>
        <begin position="24"/>
        <end position="354"/>
    </location>
</feature>
<gene>
    <name evidence="2" type="ORF">RJ640_029955</name>
</gene>
<evidence type="ECO:0000313" key="3">
    <source>
        <dbReference type="Proteomes" id="UP001187471"/>
    </source>
</evidence>
<protein>
    <submittedName>
        <fullName evidence="2">Uncharacterized protein</fullName>
    </submittedName>
</protein>
<keyword evidence="3" id="KW-1185">Reference proteome</keyword>
<proteinExistence type="predicted"/>
<dbReference type="AlphaFoldDB" id="A0AA88R8Y7"/>
<evidence type="ECO:0000313" key="2">
    <source>
        <dbReference type="EMBL" id="KAK2981608.1"/>
    </source>
</evidence>
<name>A0AA88R8Y7_9ASTE</name>
<dbReference type="PANTHER" id="PTHR46235">
    <property type="entry name" value="PHD FINGER-CONTAINING PROTEIN DDB_G0268158"/>
    <property type="match status" value="1"/>
</dbReference>
<dbReference type="Gene3D" id="3.30.40.10">
    <property type="entry name" value="Zinc/RING finger domain, C3HC4 (zinc finger)"/>
    <property type="match status" value="1"/>
</dbReference>